<accession>A0A2P2NQ53</accession>
<organism evidence="1">
    <name type="scientific">Rhizophora mucronata</name>
    <name type="common">Asiatic mangrove</name>
    <dbReference type="NCBI Taxonomy" id="61149"/>
    <lineage>
        <taxon>Eukaryota</taxon>
        <taxon>Viridiplantae</taxon>
        <taxon>Streptophyta</taxon>
        <taxon>Embryophyta</taxon>
        <taxon>Tracheophyta</taxon>
        <taxon>Spermatophyta</taxon>
        <taxon>Magnoliopsida</taxon>
        <taxon>eudicotyledons</taxon>
        <taxon>Gunneridae</taxon>
        <taxon>Pentapetalae</taxon>
        <taxon>rosids</taxon>
        <taxon>fabids</taxon>
        <taxon>Malpighiales</taxon>
        <taxon>Rhizophoraceae</taxon>
        <taxon>Rhizophora</taxon>
    </lineage>
</organism>
<name>A0A2P2NQ53_RHIMU</name>
<proteinExistence type="predicted"/>
<evidence type="ECO:0000313" key="1">
    <source>
        <dbReference type="EMBL" id="MBX44627.1"/>
    </source>
</evidence>
<protein>
    <submittedName>
        <fullName evidence="1">Uncharacterized protein</fullName>
    </submittedName>
</protein>
<dbReference type="EMBL" id="GGEC01064143">
    <property type="protein sequence ID" value="MBX44627.1"/>
    <property type="molecule type" value="Transcribed_RNA"/>
</dbReference>
<dbReference type="AlphaFoldDB" id="A0A2P2NQ53"/>
<sequence>MNWLMGMSLFCGPTRSLIEMHTNKNDNIHIYGFINNFILL</sequence>
<reference evidence="1" key="1">
    <citation type="submission" date="2018-02" db="EMBL/GenBank/DDBJ databases">
        <title>Rhizophora mucronata_Transcriptome.</title>
        <authorList>
            <person name="Meera S.P."/>
            <person name="Sreeshan A."/>
            <person name="Augustine A."/>
        </authorList>
    </citation>
    <scope>NUCLEOTIDE SEQUENCE</scope>
    <source>
        <tissue evidence="1">Leaf</tissue>
    </source>
</reference>